<dbReference type="GO" id="GO:0022857">
    <property type="term" value="F:transmembrane transporter activity"/>
    <property type="evidence" value="ECO:0007669"/>
    <property type="project" value="InterPro"/>
</dbReference>
<keyword evidence="6" id="KW-1003">Cell membrane</keyword>
<gene>
    <name evidence="14" type="ORF">DFQ59_1165</name>
</gene>
<evidence type="ECO:0000256" key="11">
    <source>
        <dbReference type="ARBA" id="ARBA00023136"/>
    </source>
</evidence>
<comment type="function">
    <text evidence="1">Involved in the TonB-dependent energy-dependent transport of various receptor-bound substrates.</text>
</comment>
<keyword evidence="11 13" id="KW-0472">Membrane</keyword>
<dbReference type="PANTHER" id="PTHR30558:SF12">
    <property type="entry name" value="BIOPOLYMER TRANSPORT PROTEIN EXBD"/>
    <property type="match status" value="1"/>
</dbReference>
<evidence type="ECO:0000256" key="7">
    <source>
        <dbReference type="ARBA" id="ARBA00022519"/>
    </source>
</evidence>
<dbReference type="AlphaFoldDB" id="A0A369BSU1"/>
<evidence type="ECO:0000313" key="14">
    <source>
        <dbReference type="EMBL" id="RCX24720.1"/>
    </source>
</evidence>
<dbReference type="Gene3D" id="3.30.420.270">
    <property type="match status" value="1"/>
</dbReference>
<dbReference type="GO" id="GO:0005886">
    <property type="term" value="C:plasma membrane"/>
    <property type="evidence" value="ECO:0007669"/>
    <property type="project" value="UniProtKB-SubCell"/>
</dbReference>
<evidence type="ECO:0000256" key="10">
    <source>
        <dbReference type="ARBA" id="ARBA00022989"/>
    </source>
</evidence>
<dbReference type="PANTHER" id="PTHR30558">
    <property type="entry name" value="EXBD MEMBRANE COMPONENT OF PMF-DRIVEN MACROMOLECULE IMPORT SYSTEM"/>
    <property type="match status" value="1"/>
</dbReference>
<proteinExistence type="inferred from homology"/>
<dbReference type="Pfam" id="PF02472">
    <property type="entry name" value="ExbD"/>
    <property type="match status" value="1"/>
</dbReference>
<dbReference type="EMBL" id="QPJY01000016">
    <property type="protein sequence ID" value="RCX24720.1"/>
    <property type="molecule type" value="Genomic_DNA"/>
</dbReference>
<evidence type="ECO:0000256" key="4">
    <source>
        <dbReference type="ARBA" id="ARBA00011471"/>
    </source>
</evidence>
<keyword evidence="10 13" id="KW-1133">Transmembrane helix</keyword>
<name>A0A369BSU1_9GAMM</name>
<evidence type="ECO:0000256" key="8">
    <source>
        <dbReference type="ARBA" id="ARBA00022692"/>
    </source>
</evidence>
<evidence type="ECO:0000313" key="15">
    <source>
        <dbReference type="Proteomes" id="UP000252707"/>
    </source>
</evidence>
<dbReference type="RefSeq" id="WP_245937321.1">
    <property type="nucleotide sequence ID" value="NZ_QPJY01000016.1"/>
</dbReference>
<keyword evidence="8 12" id="KW-0812">Transmembrane</keyword>
<sequence>MAMKRFDSINVIPFIDIMLVLLAIVLTTATFIAQGKIDINLPKANQEAAPPQDPPITLSIDRDGAAYYNDEAVTLEDLSLRLSGLDKETSIVMRVDEAVPFAGFVSVVDILKTQKLERLSIVTQRPQ</sequence>
<keyword evidence="15" id="KW-1185">Reference proteome</keyword>
<evidence type="ECO:0000256" key="6">
    <source>
        <dbReference type="ARBA" id="ARBA00022475"/>
    </source>
</evidence>
<feature type="transmembrane region" description="Helical" evidence="13">
    <location>
        <begin position="12"/>
        <end position="33"/>
    </location>
</feature>
<comment type="caution">
    <text evidence="14">The sequence shown here is derived from an EMBL/GenBank/DDBJ whole genome shotgun (WGS) entry which is preliminary data.</text>
</comment>
<keyword evidence="7" id="KW-0997">Cell inner membrane</keyword>
<comment type="similarity">
    <text evidence="3 12">Belongs to the ExbD/TolR family.</text>
</comment>
<evidence type="ECO:0000256" key="2">
    <source>
        <dbReference type="ARBA" id="ARBA00004249"/>
    </source>
</evidence>
<evidence type="ECO:0000256" key="3">
    <source>
        <dbReference type="ARBA" id="ARBA00005811"/>
    </source>
</evidence>
<organism evidence="14 15">
    <name type="scientific">Thioalbus denitrificans</name>
    <dbReference type="NCBI Taxonomy" id="547122"/>
    <lineage>
        <taxon>Bacteria</taxon>
        <taxon>Pseudomonadati</taxon>
        <taxon>Pseudomonadota</taxon>
        <taxon>Gammaproteobacteria</taxon>
        <taxon>Chromatiales</taxon>
        <taxon>Ectothiorhodospiraceae</taxon>
        <taxon>Thioalbus</taxon>
    </lineage>
</organism>
<evidence type="ECO:0000256" key="5">
    <source>
        <dbReference type="ARBA" id="ARBA00022448"/>
    </source>
</evidence>
<comment type="subcellular location">
    <subcellularLocation>
        <location evidence="2">Cell inner membrane</location>
        <topology evidence="2">Single-pass type II membrane protein</topology>
    </subcellularLocation>
    <subcellularLocation>
        <location evidence="12">Cell membrane</location>
        <topology evidence="12">Single-pass type II membrane protein</topology>
    </subcellularLocation>
</comment>
<protein>
    <submittedName>
        <fullName evidence="14">Biopolymer transport protein ExbD</fullName>
    </submittedName>
</protein>
<evidence type="ECO:0000256" key="9">
    <source>
        <dbReference type="ARBA" id="ARBA00022927"/>
    </source>
</evidence>
<evidence type="ECO:0000256" key="13">
    <source>
        <dbReference type="SAM" id="Phobius"/>
    </source>
</evidence>
<keyword evidence="9 12" id="KW-0653">Protein transport</keyword>
<dbReference type="Proteomes" id="UP000252707">
    <property type="component" value="Unassembled WGS sequence"/>
</dbReference>
<evidence type="ECO:0000256" key="1">
    <source>
        <dbReference type="ARBA" id="ARBA00003540"/>
    </source>
</evidence>
<comment type="subunit">
    <text evidence="4">The accessory proteins ExbB and ExbD seem to form a complex with TonB.</text>
</comment>
<accession>A0A369BSU1</accession>
<dbReference type="GO" id="GO:0015031">
    <property type="term" value="P:protein transport"/>
    <property type="evidence" value="ECO:0007669"/>
    <property type="project" value="UniProtKB-KW"/>
</dbReference>
<keyword evidence="5 12" id="KW-0813">Transport</keyword>
<reference evidence="14 15" key="1">
    <citation type="submission" date="2018-07" db="EMBL/GenBank/DDBJ databases">
        <title>Genomic Encyclopedia of Type Strains, Phase IV (KMG-IV): sequencing the most valuable type-strain genomes for metagenomic binning, comparative biology and taxonomic classification.</title>
        <authorList>
            <person name="Goeker M."/>
        </authorList>
    </citation>
    <scope>NUCLEOTIDE SEQUENCE [LARGE SCALE GENOMIC DNA]</scope>
    <source>
        <strain evidence="14 15">DSM 26407</strain>
    </source>
</reference>
<evidence type="ECO:0000256" key="12">
    <source>
        <dbReference type="RuleBase" id="RU003879"/>
    </source>
</evidence>
<dbReference type="InterPro" id="IPR003400">
    <property type="entry name" value="ExbD"/>
</dbReference>